<comment type="caution">
    <text evidence="11">The sequence shown here is derived from an EMBL/GenBank/DDBJ whole genome shotgun (WGS) entry which is preliminary data.</text>
</comment>
<reference evidence="11 12" key="1">
    <citation type="submission" date="2020-04" db="EMBL/GenBank/DDBJ databases">
        <title>Chromosome-level genome assembly of a cyprinid fish Onychostoma macrolepis by integration of Nanopore Sequencing, Bionano and Hi-C technology.</title>
        <authorList>
            <person name="Wang D."/>
        </authorList>
    </citation>
    <scope>NUCLEOTIDE SEQUENCE [LARGE SCALE GENOMIC DNA]</scope>
    <source>
        <strain evidence="11">SWU-2019</strain>
        <tissue evidence="11">Muscle</tissue>
    </source>
</reference>
<evidence type="ECO:0000256" key="5">
    <source>
        <dbReference type="ARBA" id="ARBA00023136"/>
    </source>
</evidence>
<dbReference type="Pfam" id="PF07686">
    <property type="entry name" value="V-set"/>
    <property type="match status" value="1"/>
</dbReference>
<dbReference type="SUPFAM" id="SSF48726">
    <property type="entry name" value="Immunoglobulin"/>
    <property type="match status" value="2"/>
</dbReference>
<dbReference type="InterPro" id="IPR052051">
    <property type="entry name" value="TCR_complex_component"/>
</dbReference>
<protein>
    <recommendedName>
        <fullName evidence="13">Ig-like domain-containing protein</fullName>
    </recommendedName>
</protein>
<keyword evidence="7" id="KW-0325">Glycoprotein</keyword>
<dbReference type="GO" id="GO:0002376">
    <property type="term" value="P:immune system process"/>
    <property type="evidence" value="ECO:0007669"/>
    <property type="project" value="UniProtKB-KW"/>
</dbReference>
<evidence type="ECO:0000259" key="10">
    <source>
        <dbReference type="SMART" id="SM00409"/>
    </source>
</evidence>
<name>A0A7J6C0X4_9TELE</name>
<keyword evidence="4" id="KW-0391">Immunity</keyword>
<dbReference type="CDD" id="cd00099">
    <property type="entry name" value="IgV"/>
    <property type="match status" value="1"/>
</dbReference>
<dbReference type="Gene3D" id="2.60.40.10">
    <property type="entry name" value="Immunoglobulins"/>
    <property type="match status" value="2"/>
</dbReference>
<dbReference type="SMART" id="SM00409">
    <property type="entry name" value="IG"/>
    <property type="match status" value="3"/>
</dbReference>
<dbReference type="EMBL" id="JAAMOB010000019">
    <property type="protein sequence ID" value="KAF4100897.1"/>
    <property type="molecule type" value="Genomic_DNA"/>
</dbReference>
<dbReference type="SMART" id="SM00408">
    <property type="entry name" value="IGc2"/>
    <property type="match status" value="2"/>
</dbReference>
<accession>A0A7J6C0X4</accession>
<feature type="domain" description="Immunoglobulin subtype 2" evidence="9">
    <location>
        <begin position="181"/>
        <end position="250"/>
    </location>
</feature>
<dbReference type="CDD" id="cd00096">
    <property type="entry name" value="Ig"/>
    <property type="match status" value="1"/>
</dbReference>
<dbReference type="PANTHER" id="PTHR19433">
    <property type="entry name" value="T-CELL RECEPTOR ALPHA CHAIN V REGION-RELATED"/>
    <property type="match status" value="1"/>
</dbReference>
<feature type="domain" description="Immunoglobulin subtype 2" evidence="9">
    <location>
        <begin position="20"/>
        <end position="108"/>
    </location>
</feature>
<feature type="domain" description="Immunoglobulin" evidence="10">
    <location>
        <begin position="175"/>
        <end position="260"/>
    </location>
</feature>
<keyword evidence="8" id="KW-1133">Transmembrane helix</keyword>
<proteinExistence type="predicted"/>
<dbReference type="PANTHER" id="PTHR19433:SF111">
    <property type="entry name" value="T CELL RECEPTOR ALPHA VARIABLE 4"/>
    <property type="match status" value="1"/>
</dbReference>
<evidence type="ECO:0000256" key="3">
    <source>
        <dbReference type="ARBA" id="ARBA00022729"/>
    </source>
</evidence>
<dbReference type="InterPro" id="IPR003599">
    <property type="entry name" value="Ig_sub"/>
</dbReference>
<dbReference type="Proteomes" id="UP000579812">
    <property type="component" value="Unassembled WGS sequence"/>
</dbReference>
<comment type="subcellular location">
    <subcellularLocation>
        <location evidence="1">Cell membrane</location>
    </subcellularLocation>
</comment>
<evidence type="ECO:0000256" key="6">
    <source>
        <dbReference type="ARBA" id="ARBA00023157"/>
    </source>
</evidence>
<evidence type="ECO:0000259" key="9">
    <source>
        <dbReference type="SMART" id="SM00408"/>
    </source>
</evidence>
<dbReference type="InterPro" id="IPR036179">
    <property type="entry name" value="Ig-like_dom_sf"/>
</dbReference>
<evidence type="ECO:0000313" key="11">
    <source>
        <dbReference type="EMBL" id="KAF4100897.1"/>
    </source>
</evidence>
<evidence type="ECO:0000313" key="12">
    <source>
        <dbReference type="Proteomes" id="UP000579812"/>
    </source>
</evidence>
<feature type="domain" description="Immunoglobulin" evidence="10">
    <location>
        <begin position="263"/>
        <end position="347"/>
    </location>
</feature>
<keyword evidence="12" id="KW-1185">Reference proteome</keyword>
<keyword evidence="8" id="KW-0812">Transmembrane</keyword>
<dbReference type="GO" id="GO:0005886">
    <property type="term" value="C:plasma membrane"/>
    <property type="evidence" value="ECO:0007669"/>
    <property type="project" value="UniProtKB-SubCell"/>
</dbReference>
<evidence type="ECO:0000256" key="4">
    <source>
        <dbReference type="ARBA" id="ARBA00022859"/>
    </source>
</evidence>
<evidence type="ECO:0000256" key="1">
    <source>
        <dbReference type="ARBA" id="ARBA00004236"/>
    </source>
</evidence>
<dbReference type="InterPro" id="IPR013106">
    <property type="entry name" value="Ig_V-set"/>
</dbReference>
<evidence type="ECO:0000256" key="2">
    <source>
        <dbReference type="ARBA" id="ARBA00022475"/>
    </source>
</evidence>
<keyword evidence="6" id="KW-1015">Disulfide bond</keyword>
<keyword evidence="3" id="KW-0732">Signal</keyword>
<feature type="domain" description="Immunoglobulin" evidence="10">
    <location>
        <begin position="14"/>
        <end position="121"/>
    </location>
</feature>
<evidence type="ECO:0000256" key="8">
    <source>
        <dbReference type="SAM" id="Phobius"/>
    </source>
</evidence>
<sequence length="381" mass="42478">MQTTSSDVSVRGSSDLLRVQTGENISLNCSMTNRYEVAWYHLRSGELDLLIAAEKDKKGRKLLINYNPNSPRLKMTADAWVTRATLVISGVTESDSGLYFCGTKSDAPEMFFDKPFRLEIEGLIVVQETEEEADNTDGVTTKERALMFGGVGLAVFNGLCILLLFCFFANSETSPTPVVGIKGGNVTLPCQYTGSEIPEIDLTRSENISVCQTEECSCRVCKKGACDVVIKDLSFSDAGTYILKVSDQTELEQQIRTYQLCIDDEISVKIGEELKLDVLLSNADKVQHQSRRSTGWKQDWSRTDGVQSERITIRDGNLIINEFTARDAGSYRVLDSDEEILITVKVKSFLRLPLNVRSSQFKPLSVFLVDLAQVRLHSQHI</sequence>
<evidence type="ECO:0008006" key="13">
    <source>
        <dbReference type="Google" id="ProtNLM"/>
    </source>
</evidence>
<organism evidence="11 12">
    <name type="scientific">Onychostoma macrolepis</name>
    <dbReference type="NCBI Taxonomy" id="369639"/>
    <lineage>
        <taxon>Eukaryota</taxon>
        <taxon>Metazoa</taxon>
        <taxon>Chordata</taxon>
        <taxon>Craniata</taxon>
        <taxon>Vertebrata</taxon>
        <taxon>Euteleostomi</taxon>
        <taxon>Actinopterygii</taxon>
        <taxon>Neopterygii</taxon>
        <taxon>Teleostei</taxon>
        <taxon>Ostariophysi</taxon>
        <taxon>Cypriniformes</taxon>
        <taxon>Cyprinidae</taxon>
        <taxon>Acrossocheilinae</taxon>
        <taxon>Onychostoma</taxon>
    </lineage>
</organism>
<dbReference type="GO" id="GO:0009617">
    <property type="term" value="P:response to bacterium"/>
    <property type="evidence" value="ECO:0007669"/>
    <property type="project" value="TreeGrafter"/>
</dbReference>
<keyword evidence="5 8" id="KW-0472">Membrane</keyword>
<feature type="transmembrane region" description="Helical" evidence="8">
    <location>
        <begin position="145"/>
        <end position="170"/>
    </location>
</feature>
<keyword evidence="2" id="KW-1003">Cell membrane</keyword>
<gene>
    <name evidence="11" type="ORF">G5714_019093</name>
</gene>
<dbReference type="InterPro" id="IPR013783">
    <property type="entry name" value="Ig-like_fold"/>
</dbReference>
<dbReference type="AlphaFoldDB" id="A0A7J6C0X4"/>
<dbReference type="InterPro" id="IPR003598">
    <property type="entry name" value="Ig_sub2"/>
</dbReference>
<evidence type="ECO:0000256" key="7">
    <source>
        <dbReference type="ARBA" id="ARBA00023180"/>
    </source>
</evidence>